<dbReference type="EMBL" id="CACRXK020014192">
    <property type="protein sequence ID" value="CAB4026426.1"/>
    <property type="molecule type" value="Genomic_DNA"/>
</dbReference>
<organism evidence="1 2">
    <name type="scientific">Paramuricea clavata</name>
    <name type="common">Red gorgonian</name>
    <name type="synonym">Violescent sea-whip</name>
    <dbReference type="NCBI Taxonomy" id="317549"/>
    <lineage>
        <taxon>Eukaryota</taxon>
        <taxon>Metazoa</taxon>
        <taxon>Cnidaria</taxon>
        <taxon>Anthozoa</taxon>
        <taxon>Octocorallia</taxon>
        <taxon>Malacalcyonacea</taxon>
        <taxon>Plexauridae</taxon>
        <taxon>Paramuricea</taxon>
    </lineage>
</organism>
<dbReference type="PANTHER" id="PTHR47510">
    <property type="entry name" value="REVERSE TRANSCRIPTASE DOMAIN-CONTAINING PROTEIN"/>
    <property type="match status" value="1"/>
</dbReference>
<evidence type="ECO:0000313" key="2">
    <source>
        <dbReference type="Proteomes" id="UP001152795"/>
    </source>
</evidence>
<reference evidence="1" key="1">
    <citation type="submission" date="2020-04" db="EMBL/GenBank/DDBJ databases">
        <authorList>
            <person name="Alioto T."/>
            <person name="Alioto T."/>
            <person name="Gomez Garrido J."/>
        </authorList>
    </citation>
    <scope>NUCLEOTIDE SEQUENCE</scope>
    <source>
        <strain evidence="1">A484AB</strain>
    </source>
</reference>
<dbReference type="PANTHER" id="PTHR47510:SF3">
    <property type="entry name" value="ENDO_EXONUCLEASE_PHOSPHATASE DOMAIN-CONTAINING PROTEIN"/>
    <property type="match status" value="1"/>
</dbReference>
<dbReference type="Proteomes" id="UP001152795">
    <property type="component" value="Unassembled WGS sequence"/>
</dbReference>
<proteinExistence type="predicted"/>
<accession>A0A7D9JBK9</accession>
<protein>
    <submittedName>
        <fullName evidence="1">Uncharacterized protein</fullName>
    </submittedName>
</protein>
<dbReference type="AlphaFoldDB" id="A0A7D9JBK9"/>
<dbReference type="OrthoDB" id="6778366at2759"/>
<gene>
    <name evidence="1" type="ORF">PACLA_8A080527</name>
</gene>
<keyword evidence="2" id="KW-1185">Reference proteome</keyword>
<sequence>MDCAKLKDFKKIWSLINSLTGKNKKSISITEITVDNNNIPDSKLIAESFNEYFVNIGPKLASEASEEFLAKHATNYNPCPTIDPIIDSTFYFHHVHIDNIAQALMRLKPNKCTGLDKIPAKVLRLSADIIAPSLTYIFNLSLDTGIYVDEWKRAQVIPIYKSEDRRKCENYRPISILPICKQKE</sequence>
<evidence type="ECO:0000313" key="1">
    <source>
        <dbReference type="EMBL" id="CAB4026426.1"/>
    </source>
</evidence>
<name>A0A7D9JBK9_PARCT</name>
<comment type="caution">
    <text evidence="1">The sequence shown here is derived from an EMBL/GenBank/DDBJ whole genome shotgun (WGS) entry which is preliminary data.</text>
</comment>
<feature type="non-terminal residue" evidence="1">
    <location>
        <position position="184"/>
    </location>
</feature>